<comment type="similarity">
    <text evidence="2 7">Belongs to the sodium:solute symporter (SSF) (TC 2.A.21) family.</text>
</comment>
<dbReference type="Pfam" id="PF00474">
    <property type="entry name" value="SSF"/>
    <property type="match status" value="1"/>
</dbReference>
<feature type="transmembrane region" description="Helical" evidence="8">
    <location>
        <begin position="156"/>
        <end position="175"/>
    </location>
</feature>
<evidence type="ECO:0000256" key="5">
    <source>
        <dbReference type="ARBA" id="ARBA00022989"/>
    </source>
</evidence>
<keyword evidence="10" id="KW-1185">Reference proteome</keyword>
<sequence>MEFLSFGAVIAASVALAVYARVRRGSDNARDFFVASGQLGGLLVFFLTIGETYSIGSVLGFSTGVYLHGAAFAGWFMGYILLSYPVGFVLAPLLWQLGRRTGSMTLADIFRAHFGSRLLEMVVAANAVAFLLPLGQTQFTGLISVMRSLHWQVTPAVLAGAGAGMTFGWVALAGVRAPAYVSVLKDVLLVLAIVAGGSAALLATGLPVAYQSTPATAVPARQDMFVVSTILLQSLGLCITPQAVAFVFTARSARMVRRNQILMPLYMLMFPFLYMIAQFVHRRGLAVSSANDVFMLGITTTLPPWMQGIVAGGCAVSALVILAGVCLAIGPLVSRNMLHGLSDRGQRVGAQVVIGIYLLLSAAGAAGLGSIMVTLNNLYYLGMIQIAPGLLVALCGWRVPALAIAAGLMAGDGLAVELYWAGLMPAGVNPGLIGLAANALIVAAAGMRRLSCAR</sequence>
<proteinExistence type="inferred from homology"/>
<keyword evidence="6 8" id="KW-0472">Membrane</keyword>
<dbReference type="Gene3D" id="1.20.1730.10">
    <property type="entry name" value="Sodium/glucose cotransporter"/>
    <property type="match status" value="1"/>
</dbReference>
<dbReference type="GO" id="GO:0005886">
    <property type="term" value="C:plasma membrane"/>
    <property type="evidence" value="ECO:0007669"/>
    <property type="project" value="TreeGrafter"/>
</dbReference>
<feature type="transmembrane region" description="Helical" evidence="8">
    <location>
        <begin position="230"/>
        <end position="249"/>
    </location>
</feature>
<evidence type="ECO:0000313" key="9">
    <source>
        <dbReference type="EMBL" id="PYD79941.1"/>
    </source>
</evidence>
<dbReference type="InterPro" id="IPR038377">
    <property type="entry name" value="Na/Glc_symporter_sf"/>
</dbReference>
<dbReference type="InterPro" id="IPR001734">
    <property type="entry name" value="Na/solute_symporter"/>
</dbReference>
<dbReference type="Proteomes" id="UP000247814">
    <property type="component" value="Unassembled WGS sequence"/>
</dbReference>
<dbReference type="InterPro" id="IPR050277">
    <property type="entry name" value="Sodium:Solute_Symporter"/>
</dbReference>
<dbReference type="OrthoDB" id="9810181at2"/>
<feature type="transmembrane region" description="Helical" evidence="8">
    <location>
        <begin position="350"/>
        <end position="372"/>
    </location>
</feature>
<dbReference type="GO" id="GO:0022857">
    <property type="term" value="F:transmembrane transporter activity"/>
    <property type="evidence" value="ECO:0007669"/>
    <property type="project" value="InterPro"/>
</dbReference>
<keyword evidence="5 8" id="KW-1133">Transmembrane helix</keyword>
<feature type="transmembrane region" description="Helical" evidence="8">
    <location>
        <begin position="6"/>
        <end position="22"/>
    </location>
</feature>
<comment type="subcellular location">
    <subcellularLocation>
        <location evidence="1">Membrane</location>
        <topology evidence="1">Multi-pass membrane protein</topology>
    </subcellularLocation>
</comment>
<feature type="transmembrane region" description="Helical" evidence="8">
    <location>
        <begin position="261"/>
        <end position="280"/>
    </location>
</feature>
<evidence type="ECO:0000256" key="7">
    <source>
        <dbReference type="RuleBase" id="RU362091"/>
    </source>
</evidence>
<evidence type="ECO:0000313" key="10">
    <source>
        <dbReference type="Proteomes" id="UP000247814"/>
    </source>
</evidence>
<keyword evidence="3" id="KW-0813">Transport</keyword>
<evidence type="ECO:0000256" key="8">
    <source>
        <dbReference type="SAM" id="Phobius"/>
    </source>
</evidence>
<feature type="transmembrane region" description="Helical" evidence="8">
    <location>
        <begin position="73"/>
        <end position="97"/>
    </location>
</feature>
<accession>A0A318QRH5</accession>
<evidence type="ECO:0000256" key="1">
    <source>
        <dbReference type="ARBA" id="ARBA00004141"/>
    </source>
</evidence>
<feature type="transmembrane region" description="Helical" evidence="8">
    <location>
        <begin position="118"/>
        <end position="136"/>
    </location>
</feature>
<feature type="transmembrane region" description="Helical" evidence="8">
    <location>
        <begin position="428"/>
        <end position="447"/>
    </location>
</feature>
<organism evidence="9 10">
    <name type="scientific">Komagataeibacter sucrofermentans</name>
    <dbReference type="NCBI Taxonomy" id="1053551"/>
    <lineage>
        <taxon>Bacteria</taxon>
        <taxon>Pseudomonadati</taxon>
        <taxon>Pseudomonadota</taxon>
        <taxon>Alphaproteobacteria</taxon>
        <taxon>Acetobacterales</taxon>
        <taxon>Acetobacteraceae</taxon>
        <taxon>Komagataeibacter</taxon>
    </lineage>
</organism>
<dbReference type="PROSITE" id="PS50283">
    <property type="entry name" value="NA_SOLUT_SYMP_3"/>
    <property type="match status" value="1"/>
</dbReference>
<evidence type="ECO:0000256" key="4">
    <source>
        <dbReference type="ARBA" id="ARBA00022692"/>
    </source>
</evidence>
<feature type="transmembrane region" description="Helical" evidence="8">
    <location>
        <begin position="305"/>
        <end position="329"/>
    </location>
</feature>
<comment type="caution">
    <text evidence="9">The sequence shown here is derived from an EMBL/GenBank/DDBJ whole genome shotgun (WGS) entry which is preliminary data.</text>
</comment>
<evidence type="ECO:0000256" key="3">
    <source>
        <dbReference type="ARBA" id="ARBA00022448"/>
    </source>
</evidence>
<dbReference type="PANTHER" id="PTHR48086">
    <property type="entry name" value="SODIUM/PROLINE SYMPORTER-RELATED"/>
    <property type="match status" value="1"/>
</dbReference>
<evidence type="ECO:0000256" key="6">
    <source>
        <dbReference type="ARBA" id="ARBA00023136"/>
    </source>
</evidence>
<name>A0A318QRH5_9PROT</name>
<dbReference type="AlphaFoldDB" id="A0A318QRH5"/>
<evidence type="ECO:0000256" key="2">
    <source>
        <dbReference type="ARBA" id="ARBA00006434"/>
    </source>
</evidence>
<protein>
    <submittedName>
        <fullName evidence="9">Sodium:solute symporter</fullName>
    </submittedName>
</protein>
<reference evidence="9 10" key="1">
    <citation type="submission" date="2017-07" db="EMBL/GenBank/DDBJ databases">
        <title>A draft genome sequence of Komagataeibacter sucrofermentans LMG 18788.</title>
        <authorList>
            <person name="Skraban J."/>
            <person name="Cleenwerck I."/>
            <person name="Vandamme P."/>
            <person name="Trcek J."/>
        </authorList>
    </citation>
    <scope>NUCLEOTIDE SEQUENCE [LARGE SCALE GENOMIC DNA]</scope>
    <source>
        <strain evidence="9 10">LMG 18788</strain>
    </source>
</reference>
<feature type="transmembrane region" description="Helical" evidence="8">
    <location>
        <begin position="187"/>
        <end position="210"/>
    </location>
</feature>
<dbReference type="EMBL" id="NKUA01000005">
    <property type="protein sequence ID" value="PYD79941.1"/>
    <property type="molecule type" value="Genomic_DNA"/>
</dbReference>
<feature type="transmembrane region" description="Helical" evidence="8">
    <location>
        <begin position="42"/>
        <end position="67"/>
    </location>
</feature>
<gene>
    <name evidence="9" type="ORF">CFR77_05355</name>
</gene>
<dbReference type="RefSeq" id="WP_110568297.1">
    <property type="nucleotide sequence ID" value="NZ_CP137147.1"/>
</dbReference>
<keyword evidence="4 8" id="KW-0812">Transmembrane</keyword>